<evidence type="ECO:0000313" key="1">
    <source>
        <dbReference type="EMBL" id="GAI86314.1"/>
    </source>
</evidence>
<accession>X1U1Y7</accession>
<comment type="caution">
    <text evidence="1">The sequence shown here is derived from an EMBL/GenBank/DDBJ whole genome shotgun (WGS) entry which is preliminary data.</text>
</comment>
<dbReference type="EMBL" id="BARW01006105">
    <property type="protein sequence ID" value="GAI86314.1"/>
    <property type="molecule type" value="Genomic_DNA"/>
</dbReference>
<proteinExistence type="predicted"/>
<sequence>MGKEMKKSIYDLKLHESIITEFGICIMRVASGWIYDCWNMEIDCFKKGIFIPFDNTFQDMK</sequence>
<organism evidence="1">
    <name type="scientific">marine sediment metagenome</name>
    <dbReference type="NCBI Taxonomy" id="412755"/>
    <lineage>
        <taxon>unclassified sequences</taxon>
        <taxon>metagenomes</taxon>
        <taxon>ecological metagenomes</taxon>
    </lineage>
</organism>
<name>X1U1Y7_9ZZZZ</name>
<gene>
    <name evidence="1" type="ORF">S12H4_12801</name>
</gene>
<reference evidence="1" key="1">
    <citation type="journal article" date="2014" name="Front. Microbiol.">
        <title>High frequency of phylogenetically diverse reductive dehalogenase-homologous genes in deep subseafloor sedimentary metagenomes.</title>
        <authorList>
            <person name="Kawai M."/>
            <person name="Futagami T."/>
            <person name="Toyoda A."/>
            <person name="Takaki Y."/>
            <person name="Nishi S."/>
            <person name="Hori S."/>
            <person name="Arai W."/>
            <person name="Tsubouchi T."/>
            <person name="Morono Y."/>
            <person name="Uchiyama I."/>
            <person name="Ito T."/>
            <person name="Fujiyama A."/>
            <person name="Inagaki F."/>
            <person name="Takami H."/>
        </authorList>
    </citation>
    <scope>NUCLEOTIDE SEQUENCE</scope>
    <source>
        <strain evidence="1">Expedition CK06-06</strain>
    </source>
</reference>
<protein>
    <submittedName>
        <fullName evidence="1">Uncharacterized protein</fullName>
    </submittedName>
</protein>
<dbReference type="AlphaFoldDB" id="X1U1Y7"/>